<evidence type="ECO:0000256" key="2">
    <source>
        <dbReference type="ARBA" id="ARBA00023125"/>
    </source>
</evidence>
<keyword evidence="7" id="KW-1185">Reference proteome</keyword>
<gene>
    <name evidence="6" type="ORF">IFM12276_50420</name>
</gene>
<reference evidence="6 7" key="1">
    <citation type="submission" date="2022-11" db="EMBL/GenBank/DDBJ databases">
        <title>Genome Sequencing of Nocardia sp. ON39_IFM12276 and assembly.</title>
        <authorList>
            <person name="Shimojima M."/>
            <person name="Toyokawa M."/>
            <person name="Uesaka K."/>
        </authorList>
    </citation>
    <scope>NUCLEOTIDE SEQUENCE [LARGE SCALE GENOMIC DNA]</scope>
    <source>
        <strain evidence="6 7">IFM 12276</strain>
    </source>
</reference>
<keyword evidence="2 4" id="KW-0238">DNA-binding</keyword>
<dbReference type="InterPro" id="IPR036271">
    <property type="entry name" value="Tet_transcr_reg_TetR-rel_C_sf"/>
</dbReference>
<dbReference type="InterPro" id="IPR009057">
    <property type="entry name" value="Homeodomain-like_sf"/>
</dbReference>
<evidence type="ECO:0000313" key="7">
    <source>
        <dbReference type="Proteomes" id="UP001317870"/>
    </source>
</evidence>
<proteinExistence type="predicted"/>
<evidence type="ECO:0000313" key="6">
    <source>
        <dbReference type="EMBL" id="BDU02014.1"/>
    </source>
</evidence>
<dbReference type="PANTHER" id="PTHR30055">
    <property type="entry name" value="HTH-TYPE TRANSCRIPTIONAL REGULATOR RUTR"/>
    <property type="match status" value="1"/>
</dbReference>
<organism evidence="6 7">
    <name type="scientific">Nocardia sputorum</name>
    <dbReference type="NCBI Taxonomy" id="2984338"/>
    <lineage>
        <taxon>Bacteria</taxon>
        <taxon>Bacillati</taxon>
        <taxon>Actinomycetota</taxon>
        <taxon>Actinomycetes</taxon>
        <taxon>Mycobacteriales</taxon>
        <taxon>Nocardiaceae</taxon>
        <taxon>Nocardia</taxon>
    </lineage>
</organism>
<dbReference type="InterPro" id="IPR050109">
    <property type="entry name" value="HTH-type_TetR-like_transc_reg"/>
</dbReference>
<accession>A0ABN6U9S7</accession>
<sequence>MNARKPVEKGRRTQRELRADCHAAVIAEAAEAGVARLAMEGVARRAGVAKTSLYRHWPTVEDLLIEALAQAYPVEVPSPTGGNLRGDLLRALEQLTQWLSAPTGAAAAAVLAERQRRPDLVEALYHNVFDLRGGRFTRTVLDHYASLGQIDSALITPIVSDIGEALVIKHQIDTGRWPDERVRAAIVDQALLPALGFPPPQQKSTTK</sequence>
<dbReference type="PANTHER" id="PTHR30055:SF148">
    <property type="entry name" value="TETR-FAMILY TRANSCRIPTIONAL REGULATOR"/>
    <property type="match status" value="1"/>
</dbReference>
<dbReference type="RefSeq" id="WP_281875103.1">
    <property type="nucleotide sequence ID" value="NZ_AP026978.1"/>
</dbReference>
<name>A0ABN6U9S7_9NOCA</name>
<dbReference type="Pfam" id="PF00440">
    <property type="entry name" value="TetR_N"/>
    <property type="match status" value="1"/>
</dbReference>
<dbReference type="Proteomes" id="UP001317870">
    <property type="component" value="Chromosome"/>
</dbReference>
<keyword evidence="1" id="KW-0805">Transcription regulation</keyword>
<feature type="domain" description="HTH tetR-type" evidence="5">
    <location>
        <begin position="15"/>
        <end position="75"/>
    </location>
</feature>
<dbReference type="InterPro" id="IPR011075">
    <property type="entry name" value="TetR_C"/>
</dbReference>
<dbReference type="SUPFAM" id="SSF46689">
    <property type="entry name" value="Homeodomain-like"/>
    <property type="match status" value="1"/>
</dbReference>
<protein>
    <submittedName>
        <fullName evidence="6">TetR family transcriptional regulator</fullName>
    </submittedName>
</protein>
<keyword evidence="3" id="KW-0804">Transcription</keyword>
<dbReference type="Pfam" id="PF16859">
    <property type="entry name" value="TetR_C_11"/>
    <property type="match status" value="1"/>
</dbReference>
<dbReference type="EMBL" id="AP026978">
    <property type="protein sequence ID" value="BDU02014.1"/>
    <property type="molecule type" value="Genomic_DNA"/>
</dbReference>
<dbReference type="Gene3D" id="1.10.10.60">
    <property type="entry name" value="Homeodomain-like"/>
    <property type="match status" value="1"/>
</dbReference>
<evidence type="ECO:0000256" key="4">
    <source>
        <dbReference type="PROSITE-ProRule" id="PRU00335"/>
    </source>
</evidence>
<dbReference type="InterPro" id="IPR001647">
    <property type="entry name" value="HTH_TetR"/>
</dbReference>
<dbReference type="PROSITE" id="PS50977">
    <property type="entry name" value="HTH_TETR_2"/>
    <property type="match status" value="1"/>
</dbReference>
<dbReference type="Gene3D" id="1.10.357.10">
    <property type="entry name" value="Tetracycline Repressor, domain 2"/>
    <property type="match status" value="1"/>
</dbReference>
<evidence type="ECO:0000256" key="1">
    <source>
        <dbReference type="ARBA" id="ARBA00023015"/>
    </source>
</evidence>
<evidence type="ECO:0000256" key="3">
    <source>
        <dbReference type="ARBA" id="ARBA00023163"/>
    </source>
</evidence>
<evidence type="ECO:0000259" key="5">
    <source>
        <dbReference type="PROSITE" id="PS50977"/>
    </source>
</evidence>
<dbReference type="SUPFAM" id="SSF48498">
    <property type="entry name" value="Tetracyclin repressor-like, C-terminal domain"/>
    <property type="match status" value="1"/>
</dbReference>
<feature type="DNA-binding region" description="H-T-H motif" evidence="4">
    <location>
        <begin position="38"/>
        <end position="57"/>
    </location>
</feature>